<evidence type="ECO:0000256" key="1">
    <source>
        <dbReference type="SAM" id="MobiDB-lite"/>
    </source>
</evidence>
<keyword evidence="3" id="KW-1185">Reference proteome</keyword>
<feature type="compositionally biased region" description="Low complexity" evidence="1">
    <location>
        <begin position="122"/>
        <end position="164"/>
    </location>
</feature>
<proteinExistence type="predicted"/>
<evidence type="ECO:0000313" key="3">
    <source>
        <dbReference type="Proteomes" id="UP000077266"/>
    </source>
</evidence>
<accession>A0A166MBJ2</accession>
<organism evidence="2 3">
    <name type="scientific">Exidia glandulosa HHB12029</name>
    <dbReference type="NCBI Taxonomy" id="1314781"/>
    <lineage>
        <taxon>Eukaryota</taxon>
        <taxon>Fungi</taxon>
        <taxon>Dikarya</taxon>
        <taxon>Basidiomycota</taxon>
        <taxon>Agaricomycotina</taxon>
        <taxon>Agaricomycetes</taxon>
        <taxon>Auriculariales</taxon>
        <taxon>Exidiaceae</taxon>
        <taxon>Exidia</taxon>
    </lineage>
</organism>
<evidence type="ECO:0000313" key="2">
    <source>
        <dbReference type="EMBL" id="KZV77853.1"/>
    </source>
</evidence>
<reference evidence="2 3" key="1">
    <citation type="journal article" date="2016" name="Mol. Biol. Evol.">
        <title>Comparative Genomics of Early-Diverging Mushroom-Forming Fungi Provides Insights into the Origins of Lignocellulose Decay Capabilities.</title>
        <authorList>
            <person name="Nagy L.G."/>
            <person name="Riley R."/>
            <person name="Tritt A."/>
            <person name="Adam C."/>
            <person name="Daum C."/>
            <person name="Floudas D."/>
            <person name="Sun H."/>
            <person name="Yadav J.S."/>
            <person name="Pangilinan J."/>
            <person name="Larsson K.H."/>
            <person name="Matsuura K."/>
            <person name="Barry K."/>
            <person name="Labutti K."/>
            <person name="Kuo R."/>
            <person name="Ohm R.A."/>
            <person name="Bhattacharya S.S."/>
            <person name="Shirouzu T."/>
            <person name="Yoshinaga Y."/>
            <person name="Martin F.M."/>
            <person name="Grigoriev I.V."/>
            <person name="Hibbett D.S."/>
        </authorList>
    </citation>
    <scope>NUCLEOTIDE SEQUENCE [LARGE SCALE GENOMIC DNA]</scope>
    <source>
        <strain evidence="2 3">HHB12029</strain>
    </source>
</reference>
<protein>
    <submittedName>
        <fullName evidence="2">Uncharacterized protein</fullName>
    </submittedName>
</protein>
<gene>
    <name evidence="2" type="ORF">EXIGLDRAFT_784689</name>
</gene>
<dbReference type="InParanoid" id="A0A166MBJ2"/>
<dbReference type="AlphaFoldDB" id="A0A166MBJ2"/>
<dbReference type="EMBL" id="KV427460">
    <property type="protein sequence ID" value="KZV77853.1"/>
    <property type="molecule type" value="Genomic_DNA"/>
</dbReference>
<name>A0A166MBJ2_EXIGL</name>
<dbReference type="Proteomes" id="UP000077266">
    <property type="component" value="Unassembled WGS sequence"/>
</dbReference>
<sequence>MDIDGEDTALVSVGDEVDAAAAELLNRRSASEMRAFFREMQWGDSDGLDGLTLPLIEDIVAVPPPQEFVSGVADTLRRLGVDEGGVAEVLAPFGAVAVAPSAPAPANMYPVAVFYTNAADESPLSSVTTSPTSSSASSRESSPSSSSDGSVSDGDSVDAASVAPPNDSAHVLPTAAGADPGVPFYPGFTPIIPAAVPVLPQPAPLPPSHLPYLPGEYELEADDDVPLAIHAHFRRPSVQAALAGYRDANNAAEGSISDRFAYAVVDAKKILEGRGMSSVPAQWIFSVRTDFEFVFALEALASMILSRPLSPVLNHHFIRDDDLNGEIEDCRTVEGAVLRMQIDAVARGRLGLVEEQLVLRRRALQGMFDAGFYYDTNRYEVASHTIYTI</sequence>
<feature type="region of interest" description="Disordered" evidence="1">
    <location>
        <begin position="122"/>
        <end position="174"/>
    </location>
</feature>